<comment type="caution">
    <text evidence="8">The sequence shown here is derived from an EMBL/GenBank/DDBJ whole genome shotgun (WGS) entry which is preliminary data.</text>
</comment>
<evidence type="ECO:0000256" key="3">
    <source>
        <dbReference type="ARBA" id="ARBA00022989"/>
    </source>
</evidence>
<keyword evidence="4 6" id="KW-0472">Membrane</keyword>
<feature type="transmembrane region" description="Helical" evidence="6">
    <location>
        <begin position="139"/>
        <end position="160"/>
    </location>
</feature>
<dbReference type="PROSITE" id="PS50850">
    <property type="entry name" value="MFS"/>
    <property type="match status" value="1"/>
</dbReference>
<feature type="transmembrane region" description="Helical" evidence="6">
    <location>
        <begin position="85"/>
        <end position="105"/>
    </location>
</feature>
<dbReference type="FunFam" id="1.20.1250.20:FF:000532">
    <property type="entry name" value="SLC (SoLute Carrier) homolog"/>
    <property type="match status" value="1"/>
</dbReference>
<accession>A0AAV7IFD1</accession>
<evidence type="ECO:0000256" key="6">
    <source>
        <dbReference type="SAM" id="Phobius"/>
    </source>
</evidence>
<dbReference type="PANTHER" id="PTHR11662">
    <property type="entry name" value="SOLUTE CARRIER FAMILY 17"/>
    <property type="match status" value="1"/>
</dbReference>
<keyword evidence="3 6" id="KW-1133">Transmembrane helix</keyword>
<feature type="transmembrane region" description="Helical" evidence="6">
    <location>
        <begin position="455"/>
        <end position="476"/>
    </location>
</feature>
<feature type="transmembrane region" description="Helical" evidence="6">
    <location>
        <begin position="342"/>
        <end position="363"/>
    </location>
</feature>
<evidence type="ECO:0000313" key="8">
    <source>
        <dbReference type="EMBL" id="KAH0551899.1"/>
    </source>
</evidence>
<dbReference type="Pfam" id="PF07690">
    <property type="entry name" value="MFS_1"/>
    <property type="match status" value="1"/>
</dbReference>
<evidence type="ECO:0000256" key="5">
    <source>
        <dbReference type="SAM" id="MobiDB-lite"/>
    </source>
</evidence>
<feature type="region of interest" description="Disordered" evidence="5">
    <location>
        <begin position="487"/>
        <end position="510"/>
    </location>
</feature>
<name>A0AAV7IFD1_COTGL</name>
<dbReference type="InterPro" id="IPR011701">
    <property type="entry name" value="MFS"/>
</dbReference>
<reference evidence="8 9" key="1">
    <citation type="journal article" date="2021" name="J. Hered.">
        <title>A chromosome-level genome assembly of the parasitoid wasp, Cotesia glomerata (Hymenoptera: Braconidae).</title>
        <authorList>
            <person name="Pinto B.J."/>
            <person name="Weis J.J."/>
            <person name="Gamble T."/>
            <person name="Ode P.J."/>
            <person name="Paul R."/>
            <person name="Zaspel J.M."/>
        </authorList>
    </citation>
    <scope>NUCLEOTIDE SEQUENCE [LARGE SCALE GENOMIC DNA]</scope>
    <source>
        <strain evidence="8">CgM1</strain>
    </source>
</reference>
<dbReference type="InterPro" id="IPR020846">
    <property type="entry name" value="MFS_dom"/>
</dbReference>
<evidence type="ECO:0000256" key="2">
    <source>
        <dbReference type="ARBA" id="ARBA00022692"/>
    </source>
</evidence>
<evidence type="ECO:0000259" key="7">
    <source>
        <dbReference type="PROSITE" id="PS50850"/>
    </source>
</evidence>
<feature type="transmembrane region" description="Helical" evidence="6">
    <location>
        <begin position="370"/>
        <end position="389"/>
    </location>
</feature>
<feature type="transmembrane region" description="Helical" evidence="6">
    <location>
        <begin position="172"/>
        <end position="195"/>
    </location>
</feature>
<keyword evidence="9" id="KW-1185">Reference proteome</keyword>
<feature type="domain" description="Major facilitator superfamily (MFS) profile" evidence="7">
    <location>
        <begin position="10"/>
        <end position="481"/>
    </location>
</feature>
<evidence type="ECO:0000313" key="9">
    <source>
        <dbReference type="Proteomes" id="UP000826195"/>
    </source>
</evidence>
<feature type="transmembrane region" description="Helical" evidence="6">
    <location>
        <begin position="267"/>
        <end position="292"/>
    </location>
</feature>
<organism evidence="8 9">
    <name type="scientific">Cotesia glomerata</name>
    <name type="common">Lepidopteran parasitic wasp</name>
    <name type="synonym">Apanteles glomeratus</name>
    <dbReference type="NCBI Taxonomy" id="32391"/>
    <lineage>
        <taxon>Eukaryota</taxon>
        <taxon>Metazoa</taxon>
        <taxon>Ecdysozoa</taxon>
        <taxon>Arthropoda</taxon>
        <taxon>Hexapoda</taxon>
        <taxon>Insecta</taxon>
        <taxon>Pterygota</taxon>
        <taxon>Neoptera</taxon>
        <taxon>Endopterygota</taxon>
        <taxon>Hymenoptera</taxon>
        <taxon>Apocrita</taxon>
        <taxon>Ichneumonoidea</taxon>
        <taxon>Braconidae</taxon>
        <taxon>Microgastrinae</taxon>
        <taxon>Cotesia</taxon>
    </lineage>
</organism>
<feature type="transmembrane region" description="Helical" evidence="6">
    <location>
        <begin position="111"/>
        <end position="132"/>
    </location>
</feature>
<dbReference type="GO" id="GO:0016020">
    <property type="term" value="C:membrane"/>
    <property type="evidence" value="ECO:0007669"/>
    <property type="project" value="UniProtKB-SubCell"/>
</dbReference>
<protein>
    <recommendedName>
        <fullName evidence="7">Major facilitator superfamily (MFS) profile domain-containing protein</fullName>
    </recommendedName>
</protein>
<evidence type="ECO:0000256" key="4">
    <source>
        <dbReference type="ARBA" id="ARBA00023136"/>
    </source>
</evidence>
<feature type="transmembrane region" description="Helical" evidence="6">
    <location>
        <begin position="409"/>
        <end position="435"/>
    </location>
</feature>
<dbReference type="InterPro" id="IPR036259">
    <property type="entry name" value="MFS_trans_sf"/>
</dbReference>
<dbReference type="Proteomes" id="UP000826195">
    <property type="component" value="Unassembled WGS sequence"/>
</dbReference>
<dbReference type="GO" id="GO:0022857">
    <property type="term" value="F:transmembrane transporter activity"/>
    <property type="evidence" value="ECO:0007669"/>
    <property type="project" value="InterPro"/>
</dbReference>
<dbReference type="AlphaFoldDB" id="A0AAV7IFD1"/>
<feature type="transmembrane region" description="Helical" evidence="6">
    <location>
        <begin position="202"/>
        <end position="223"/>
    </location>
</feature>
<dbReference type="EMBL" id="JAHXZJ010001492">
    <property type="protein sequence ID" value="KAH0551899.1"/>
    <property type="molecule type" value="Genomic_DNA"/>
</dbReference>
<proteinExistence type="predicted"/>
<comment type="subcellular location">
    <subcellularLocation>
        <location evidence="1">Membrane</location>
        <topology evidence="1">Multi-pass membrane protein</topology>
    </subcellularLocation>
</comment>
<keyword evidence="2 6" id="KW-0812">Transmembrane</keyword>
<dbReference type="GO" id="GO:0006820">
    <property type="term" value="P:monoatomic anion transport"/>
    <property type="evidence" value="ECO:0007669"/>
    <property type="project" value="TreeGrafter"/>
</dbReference>
<gene>
    <name evidence="8" type="ORF">KQX54_002759</name>
</gene>
<evidence type="ECO:0000256" key="1">
    <source>
        <dbReference type="ARBA" id="ARBA00004141"/>
    </source>
</evidence>
<dbReference type="Gene3D" id="1.20.1250.20">
    <property type="entry name" value="MFS general substrate transporter like domains"/>
    <property type="match status" value="1"/>
</dbReference>
<dbReference type="PANTHER" id="PTHR11662:SF457">
    <property type="entry name" value="MAJOR FACILITATOR SUPERFAMILY TRANSPORTER 3"/>
    <property type="match status" value="1"/>
</dbReference>
<dbReference type="InterPro" id="IPR050382">
    <property type="entry name" value="MFS_Na/Anion_cotransporter"/>
</dbReference>
<dbReference type="SUPFAM" id="SSF103473">
    <property type="entry name" value="MFS general substrate transporter"/>
    <property type="match status" value="1"/>
</dbReference>
<sequence>MAGYVRFMFAIMLCIANMIIYGLKVNISTTIIGMVKPRKVVQGSNDTYYECSFDDTPNSTIQTPDPSTVIYFEDQYEWTSTQQGLIISLYFAGYMLGMFPAGYFADRFNTKWVLLVSVLSNSILTLIVPIAARSISMLLLLRFMAGLVSAANLPVVNVLVGKWMVYEEKSTWVAIINAGTSLGTVISILSAGLIMHDMGWKPVFYIHGILPLVWCAVFAVFFADNPETQKLISEEERQLIVNSYGHRHTRKEKIAVPWKEIFSSKPFWALVVTNCLGNFCWYFLLTQLPLYMNKMLRFDIKKNAMLSCSPYLINAVVNPLLGKILDIGRQSGYWSQTTGRKIAVGISCIPPSIMLIIIAYIGCDRTTSTALLIISIVISGAIFVGHLTNQNDLAPNYAGILMGITNTPGTISAFVLPALVGALTEGGVSLLYNLLKNLLSRIEADFLLQHTFQRWRYIFWINVVAQLLAFVVFVTFGSAKIQSWNYPASQPSENRKKHSSDEEEVTSKMI</sequence>